<name>A0A5C7AJF1_9FLAO</name>
<evidence type="ECO:0008006" key="3">
    <source>
        <dbReference type="Google" id="ProtNLM"/>
    </source>
</evidence>
<reference evidence="1 2" key="1">
    <citation type="submission" date="2019-08" db="EMBL/GenBank/DDBJ databases">
        <title>Genome sequence of Gelidibacter salicanalis IC162T.</title>
        <authorList>
            <person name="Bowman J.P."/>
        </authorList>
    </citation>
    <scope>NUCLEOTIDE SEQUENCE [LARGE SCALE GENOMIC DNA]</scope>
    <source>
        <strain evidence="1 2">IC162</strain>
    </source>
</reference>
<dbReference type="SUPFAM" id="SSF54427">
    <property type="entry name" value="NTF2-like"/>
    <property type="match status" value="1"/>
</dbReference>
<dbReference type="AlphaFoldDB" id="A0A5C7AJF1"/>
<gene>
    <name evidence="1" type="ORF">ES711_08595</name>
</gene>
<dbReference type="RefSeq" id="WP_146892611.1">
    <property type="nucleotide sequence ID" value="NZ_VORX01000003.1"/>
</dbReference>
<organism evidence="1 2">
    <name type="scientific">Gelidibacter salicanalis</name>
    <dbReference type="NCBI Taxonomy" id="291193"/>
    <lineage>
        <taxon>Bacteria</taxon>
        <taxon>Pseudomonadati</taxon>
        <taxon>Bacteroidota</taxon>
        <taxon>Flavobacteriia</taxon>
        <taxon>Flavobacteriales</taxon>
        <taxon>Flavobacteriaceae</taxon>
        <taxon>Gelidibacter</taxon>
    </lineage>
</organism>
<dbReference type="OrthoDB" id="9153235at2"/>
<protein>
    <recommendedName>
        <fullName evidence="3">Nuclear transport factor 2 family protein</fullName>
    </recommendedName>
</protein>
<dbReference type="Proteomes" id="UP000321734">
    <property type="component" value="Unassembled WGS sequence"/>
</dbReference>
<evidence type="ECO:0000313" key="1">
    <source>
        <dbReference type="EMBL" id="TXE08551.1"/>
    </source>
</evidence>
<dbReference type="EMBL" id="VORX01000003">
    <property type="protein sequence ID" value="TXE08551.1"/>
    <property type="molecule type" value="Genomic_DNA"/>
</dbReference>
<sequence>MTDSIRALAKSYNKLDHDLLDSILEDNIIYESQNVLDPVVGKANVMDYLRAKFDAIRVSNNLVHAEIGFLSENSQDPCIILSQGNKDNKGALILIEENNNKIARIDICTIAPHWSSAIRTDEYPK</sequence>
<comment type="caution">
    <text evidence="1">The sequence shown here is derived from an EMBL/GenBank/DDBJ whole genome shotgun (WGS) entry which is preliminary data.</text>
</comment>
<keyword evidence="2" id="KW-1185">Reference proteome</keyword>
<dbReference type="InterPro" id="IPR032710">
    <property type="entry name" value="NTF2-like_dom_sf"/>
</dbReference>
<proteinExistence type="predicted"/>
<accession>A0A5C7AJF1</accession>
<evidence type="ECO:0000313" key="2">
    <source>
        <dbReference type="Proteomes" id="UP000321734"/>
    </source>
</evidence>